<dbReference type="GO" id="GO:0000105">
    <property type="term" value="P:L-histidine biosynthetic process"/>
    <property type="evidence" value="ECO:0007669"/>
    <property type="project" value="InterPro"/>
</dbReference>
<organism evidence="6">
    <name type="scientific">hydrothermal vent metagenome</name>
    <dbReference type="NCBI Taxonomy" id="652676"/>
    <lineage>
        <taxon>unclassified sequences</taxon>
        <taxon>metagenomes</taxon>
        <taxon>ecological metagenomes</taxon>
    </lineage>
</organism>
<dbReference type="Gene3D" id="3.40.640.10">
    <property type="entry name" value="Type I PLP-dependent aspartate aminotransferase-like (Major domain)"/>
    <property type="match status" value="1"/>
</dbReference>
<evidence type="ECO:0000256" key="1">
    <source>
        <dbReference type="ARBA" id="ARBA00001933"/>
    </source>
</evidence>
<reference evidence="6" key="1">
    <citation type="submission" date="2018-06" db="EMBL/GenBank/DDBJ databases">
        <authorList>
            <person name="Zhirakovskaya E."/>
        </authorList>
    </citation>
    <scope>NUCLEOTIDE SEQUENCE</scope>
</reference>
<keyword evidence="2 6" id="KW-0032">Aminotransferase</keyword>
<dbReference type="InterPro" id="IPR015424">
    <property type="entry name" value="PyrdxlP-dep_Trfase"/>
</dbReference>
<gene>
    <name evidence="6" type="ORF">MNBD_GAMMA08-2557</name>
</gene>
<dbReference type="InterPro" id="IPR015422">
    <property type="entry name" value="PyrdxlP-dep_Trfase_small"/>
</dbReference>
<dbReference type="InterPro" id="IPR005861">
    <property type="entry name" value="HisP_aminotrans"/>
</dbReference>
<dbReference type="Pfam" id="PF00155">
    <property type="entry name" value="Aminotran_1_2"/>
    <property type="match status" value="1"/>
</dbReference>
<name>A0A3B0XR42_9ZZZZ</name>
<dbReference type="Gene3D" id="3.90.1150.10">
    <property type="entry name" value="Aspartate Aminotransferase, domain 1"/>
    <property type="match status" value="1"/>
</dbReference>
<evidence type="ECO:0000256" key="2">
    <source>
        <dbReference type="ARBA" id="ARBA00022576"/>
    </source>
</evidence>
<dbReference type="EMBL" id="UOFH01000327">
    <property type="protein sequence ID" value="VAW65707.1"/>
    <property type="molecule type" value="Genomic_DNA"/>
</dbReference>
<dbReference type="SUPFAM" id="SSF53383">
    <property type="entry name" value="PLP-dependent transferases"/>
    <property type="match status" value="1"/>
</dbReference>
<dbReference type="GO" id="GO:0030170">
    <property type="term" value="F:pyridoxal phosphate binding"/>
    <property type="evidence" value="ECO:0007669"/>
    <property type="project" value="InterPro"/>
</dbReference>
<dbReference type="PANTHER" id="PTHR43643">
    <property type="entry name" value="HISTIDINOL-PHOSPHATE AMINOTRANSFERASE 2"/>
    <property type="match status" value="1"/>
</dbReference>
<dbReference type="CDD" id="cd00609">
    <property type="entry name" value="AAT_like"/>
    <property type="match status" value="1"/>
</dbReference>
<evidence type="ECO:0000259" key="5">
    <source>
        <dbReference type="Pfam" id="PF00155"/>
    </source>
</evidence>
<dbReference type="InterPro" id="IPR004839">
    <property type="entry name" value="Aminotransferase_I/II_large"/>
</dbReference>
<dbReference type="InterPro" id="IPR050106">
    <property type="entry name" value="HistidinolP_aminotransfase"/>
</dbReference>
<feature type="domain" description="Aminotransferase class I/classII large" evidence="5">
    <location>
        <begin position="35"/>
        <end position="366"/>
    </location>
</feature>
<comment type="cofactor">
    <cofactor evidence="1">
        <name>pyridoxal 5'-phosphate</name>
        <dbReference type="ChEBI" id="CHEBI:597326"/>
    </cofactor>
</comment>
<dbReference type="GO" id="GO:0004400">
    <property type="term" value="F:histidinol-phosphate transaminase activity"/>
    <property type="evidence" value="ECO:0007669"/>
    <property type="project" value="InterPro"/>
</dbReference>
<dbReference type="PANTHER" id="PTHR43643:SF3">
    <property type="entry name" value="HISTIDINOL-PHOSPHATE AMINOTRANSFERASE"/>
    <property type="match status" value="1"/>
</dbReference>
<keyword evidence="3 6" id="KW-0808">Transferase</keyword>
<evidence type="ECO:0000256" key="3">
    <source>
        <dbReference type="ARBA" id="ARBA00022679"/>
    </source>
</evidence>
<dbReference type="NCBIfam" id="TIGR01141">
    <property type="entry name" value="hisC"/>
    <property type="match status" value="1"/>
</dbReference>
<keyword evidence="4" id="KW-0663">Pyridoxal phosphate</keyword>
<evidence type="ECO:0000313" key="6">
    <source>
        <dbReference type="EMBL" id="VAW65707.1"/>
    </source>
</evidence>
<proteinExistence type="inferred from homology"/>
<dbReference type="EC" id="2.6.1.57" evidence="6"/>
<evidence type="ECO:0000256" key="4">
    <source>
        <dbReference type="ARBA" id="ARBA00022898"/>
    </source>
</evidence>
<dbReference type="AlphaFoldDB" id="A0A3B0XR42"/>
<dbReference type="InterPro" id="IPR015421">
    <property type="entry name" value="PyrdxlP-dep_Trfase_major"/>
</dbReference>
<sequence>MNDFLKNAVSGVQLLQPYQPGKPVEELERELGITNAIKLASNENPLGPSANAIKAAQAVIGDVNYYPDGAGHKLSLALAAKHGVDASCITLGNGSNDILELVGRAFLSTESSAVYSEYSFAVYPLVVQAVDAQARVAKAFSSEHEKMPYGHDLSAIFSQITNTTRVVFIANPNNPTGTWFELDELNAFLNKVPNDVLVVLDEAYYEYMPTEFKPDTLALLNQFKNLLITRTFSKIYGLAGLRIGYSISHPDIADILNRVRQPFNTNMPAQAAALAAIDDAAHVEKSASLNALGLLQYQKAFTEMNLKFIPSIANFIAVNVNKNAMPVYDALLREGVIVRPVASYNMPDFLRITVGNEQQNNRVLVALKKVL</sequence>
<dbReference type="HAMAP" id="MF_01023">
    <property type="entry name" value="HisC_aminotrans_2"/>
    <property type="match status" value="1"/>
</dbReference>
<accession>A0A3B0XR42</accession>
<protein>
    <submittedName>
        <fullName evidence="6">Biosynthetic Aromatic amino acid aminotransferase beta</fullName>
        <ecNumber evidence="6">2.6.1.57</ecNumber>
    </submittedName>
</protein>